<dbReference type="Gramene" id="KMS97419">
    <property type="protein sequence ID" value="KMS97419"/>
    <property type="gene ID" value="BVRB_5g127010"/>
</dbReference>
<dbReference type="Gene3D" id="2.60.40.420">
    <property type="entry name" value="Cupredoxins - blue copper proteins"/>
    <property type="match status" value="1"/>
</dbReference>
<evidence type="ECO:0000256" key="1">
    <source>
        <dbReference type="ARBA" id="ARBA00004609"/>
    </source>
</evidence>
<dbReference type="OrthoDB" id="959565at2759"/>
<accession>A0A0J8B826</accession>
<dbReference type="EMBL" id="KQ090318">
    <property type="protein sequence ID" value="KMS97419.1"/>
    <property type="molecule type" value="Genomic_DNA"/>
</dbReference>
<keyword evidence="13" id="KW-1185">Reference proteome</keyword>
<evidence type="ECO:0000259" key="11">
    <source>
        <dbReference type="PROSITE" id="PS51485"/>
    </source>
</evidence>
<feature type="region of interest" description="Disordered" evidence="9">
    <location>
        <begin position="133"/>
        <end position="153"/>
    </location>
</feature>
<gene>
    <name evidence="12" type="ORF">BVRB_5g127010</name>
</gene>
<protein>
    <recommendedName>
        <fullName evidence="11">Phytocyanin domain-containing protein</fullName>
    </recommendedName>
</protein>
<dbReference type="OMA" id="MIVKVME"/>
<sequence length="180" mass="20247">MSSSSKVFLILFVCIFSLLILHGTSTEFEVGEKLTKGWEVPLPKHPHVYNEWAQKNRFKVNDTLHFRYKKDSVMVVTNSEYDKCGSAQPLFFSNNGDTTFVLDRPGLFYFISGVTGHCPKGQKMIVKVLDVENSSDDDQQSGNQTAAEDTKKKSDATQALGHWSLPSFMVLFIVGYHIMG</sequence>
<keyword evidence="4" id="KW-0472">Membrane</keyword>
<comment type="subcellular location">
    <subcellularLocation>
        <location evidence="1">Cell membrane</location>
        <topology evidence="1">Lipid-anchor</topology>
        <topology evidence="1">GPI-anchor</topology>
    </subcellularLocation>
</comment>
<dbReference type="PANTHER" id="PTHR33021">
    <property type="entry name" value="BLUE COPPER PROTEIN"/>
    <property type="match status" value="1"/>
</dbReference>
<dbReference type="Pfam" id="PF02298">
    <property type="entry name" value="Cu_bind_like"/>
    <property type="match status" value="1"/>
</dbReference>
<dbReference type="PANTHER" id="PTHR33021:SF289">
    <property type="entry name" value="EARLY NODULIN-LIKE PROTEIN 5-RELATED"/>
    <property type="match status" value="1"/>
</dbReference>
<dbReference type="GO" id="GO:0009055">
    <property type="term" value="F:electron transfer activity"/>
    <property type="evidence" value="ECO:0007669"/>
    <property type="project" value="InterPro"/>
</dbReference>
<dbReference type="KEGG" id="bvg:104908354"/>
<evidence type="ECO:0000256" key="5">
    <source>
        <dbReference type="ARBA" id="ARBA00023157"/>
    </source>
</evidence>
<name>A0A0J8B826_BETVV</name>
<feature type="signal peptide" evidence="10">
    <location>
        <begin position="1"/>
        <end position="26"/>
    </location>
</feature>
<dbReference type="AlphaFoldDB" id="A0A0J8B826"/>
<keyword evidence="3 10" id="KW-0732">Signal</keyword>
<dbReference type="SUPFAM" id="SSF49503">
    <property type="entry name" value="Cupredoxins"/>
    <property type="match status" value="1"/>
</dbReference>
<evidence type="ECO:0000256" key="3">
    <source>
        <dbReference type="ARBA" id="ARBA00022729"/>
    </source>
</evidence>
<dbReference type="InterPro" id="IPR039391">
    <property type="entry name" value="Phytocyanin-like"/>
</dbReference>
<dbReference type="Proteomes" id="UP000035740">
    <property type="component" value="Unassembled WGS sequence"/>
</dbReference>
<evidence type="ECO:0000313" key="12">
    <source>
        <dbReference type="EMBL" id="KMS97419.1"/>
    </source>
</evidence>
<dbReference type="InterPro" id="IPR003245">
    <property type="entry name" value="Phytocyanin_dom"/>
</dbReference>
<feature type="domain" description="Phytocyanin" evidence="11">
    <location>
        <begin position="26"/>
        <end position="130"/>
    </location>
</feature>
<keyword evidence="2" id="KW-0336">GPI-anchor</keyword>
<evidence type="ECO:0000313" key="13">
    <source>
        <dbReference type="Proteomes" id="UP000035740"/>
    </source>
</evidence>
<keyword evidence="6" id="KW-0325">Glycoprotein</keyword>
<evidence type="ECO:0000256" key="9">
    <source>
        <dbReference type="SAM" id="MobiDB-lite"/>
    </source>
</evidence>
<keyword evidence="7" id="KW-0449">Lipoprotein</keyword>
<evidence type="ECO:0000256" key="6">
    <source>
        <dbReference type="ARBA" id="ARBA00023180"/>
    </source>
</evidence>
<dbReference type="InterPro" id="IPR008972">
    <property type="entry name" value="Cupredoxin"/>
</dbReference>
<organism evidence="12 13">
    <name type="scientific">Beta vulgaris subsp. vulgaris</name>
    <name type="common">Beet</name>
    <dbReference type="NCBI Taxonomy" id="3555"/>
    <lineage>
        <taxon>Eukaryota</taxon>
        <taxon>Viridiplantae</taxon>
        <taxon>Streptophyta</taxon>
        <taxon>Embryophyta</taxon>
        <taxon>Tracheophyta</taxon>
        <taxon>Spermatophyta</taxon>
        <taxon>Magnoliopsida</taxon>
        <taxon>eudicotyledons</taxon>
        <taxon>Gunneridae</taxon>
        <taxon>Pentapetalae</taxon>
        <taxon>Caryophyllales</taxon>
        <taxon>Chenopodiaceae</taxon>
        <taxon>Betoideae</taxon>
        <taxon>Beta</taxon>
    </lineage>
</organism>
<keyword evidence="5" id="KW-1015">Disulfide bond</keyword>
<proteinExistence type="inferred from homology"/>
<dbReference type="eggNOG" id="ENOG502S114">
    <property type="taxonomic scope" value="Eukaryota"/>
</dbReference>
<evidence type="ECO:0000256" key="2">
    <source>
        <dbReference type="ARBA" id="ARBA00022622"/>
    </source>
</evidence>
<dbReference type="GO" id="GO:0005886">
    <property type="term" value="C:plasma membrane"/>
    <property type="evidence" value="ECO:0007669"/>
    <property type="project" value="UniProtKB-SubCell"/>
</dbReference>
<dbReference type="PROSITE" id="PS51485">
    <property type="entry name" value="PHYTOCYANIN"/>
    <property type="match status" value="1"/>
</dbReference>
<feature type="chain" id="PRO_5005294493" description="Phytocyanin domain-containing protein" evidence="10">
    <location>
        <begin position="27"/>
        <end position="180"/>
    </location>
</feature>
<evidence type="ECO:0000256" key="7">
    <source>
        <dbReference type="ARBA" id="ARBA00023288"/>
    </source>
</evidence>
<dbReference type="GO" id="GO:0098552">
    <property type="term" value="C:side of membrane"/>
    <property type="evidence" value="ECO:0007669"/>
    <property type="project" value="UniProtKB-KW"/>
</dbReference>
<comment type="similarity">
    <text evidence="8">Belongs to the early nodulin-like (ENODL) family.</text>
</comment>
<evidence type="ECO:0000256" key="8">
    <source>
        <dbReference type="ARBA" id="ARBA00035011"/>
    </source>
</evidence>
<dbReference type="FunFam" id="2.60.40.420:FF:000010">
    <property type="entry name" value="Early nodulin-like protein 1"/>
    <property type="match status" value="1"/>
</dbReference>
<reference evidence="12 13" key="1">
    <citation type="journal article" date="2014" name="Nature">
        <title>The genome of the recently domesticated crop plant sugar beet (Beta vulgaris).</title>
        <authorList>
            <person name="Dohm J.C."/>
            <person name="Minoche A.E."/>
            <person name="Holtgrawe D."/>
            <person name="Capella-Gutierrez S."/>
            <person name="Zakrzewski F."/>
            <person name="Tafer H."/>
            <person name="Rupp O."/>
            <person name="Sorensen T.R."/>
            <person name="Stracke R."/>
            <person name="Reinhardt R."/>
            <person name="Goesmann A."/>
            <person name="Kraft T."/>
            <person name="Schulz B."/>
            <person name="Stadler P.F."/>
            <person name="Schmidt T."/>
            <person name="Gabaldon T."/>
            <person name="Lehrach H."/>
            <person name="Weisshaar B."/>
            <person name="Himmelbauer H."/>
        </authorList>
    </citation>
    <scope>NUCLEOTIDE SEQUENCE [LARGE SCALE GENOMIC DNA]</scope>
    <source>
        <tissue evidence="12">Taproot</tissue>
    </source>
</reference>
<evidence type="ECO:0000256" key="10">
    <source>
        <dbReference type="SAM" id="SignalP"/>
    </source>
</evidence>
<evidence type="ECO:0000256" key="4">
    <source>
        <dbReference type="ARBA" id="ARBA00023136"/>
    </source>
</evidence>